<protein>
    <submittedName>
        <fullName evidence="1">Uncharacterized protein</fullName>
    </submittedName>
</protein>
<sequence>MTIGVPTVEVAPDIGWRCKSYIALIGNLMKQPAEYSPLGRLRVAAPPSLHLRLAHVMRWTDLVHW</sequence>
<dbReference type="EMBL" id="ASXJ01000076">
    <property type="protein sequence ID" value="ERM02586.1"/>
    <property type="molecule type" value="Genomic_DNA"/>
</dbReference>
<accession>U4VIE4</accession>
<proteinExistence type="predicted"/>
<dbReference type="AlphaFoldDB" id="U4VIE4"/>
<gene>
    <name evidence="1" type="ORF">Q644_02010</name>
</gene>
<organism evidence="1 2">
    <name type="scientific">Brucella intermedia 229E</name>
    <dbReference type="NCBI Taxonomy" id="1337887"/>
    <lineage>
        <taxon>Bacteria</taxon>
        <taxon>Pseudomonadati</taxon>
        <taxon>Pseudomonadota</taxon>
        <taxon>Alphaproteobacteria</taxon>
        <taxon>Hyphomicrobiales</taxon>
        <taxon>Brucellaceae</taxon>
        <taxon>Brucella/Ochrobactrum group</taxon>
        <taxon>Brucella</taxon>
    </lineage>
</organism>
<evidence type="ECO:0000313" key="1">
    <source>
        <dbReference type="EMBL" id="ERM02586.1"/>
    </source>
</evidence>
<dbReference type="Proteomes" id="UP000016842">
    <property type="component" value="Unassembled WGS sequence"/>
</dbReference>
<reference evidence="1 2" key="1">
    <citation type="journal article" date="2014" name="FEMS Microbiol. Lett.">
        <title>Genome sequencing analysis reveals virulence-related gene content of Ochrobactrum intermedium strain 229E, a urease-positive strain isolated from the human gastric niche.</title>
        <authorList>
            <person name="Kulkarni G.J."/>
            <person name="Shetty S."/>
            <person name="Dharne M.S."/>
            <person name="Shouche Y.S."/>
        </authorList>
    </citation>
    <scope>NUCLEOTIDE SEQUENCE [LARGE SCALE GENOMIC DNA]</scope>
    <source>
        <strain evidence="1 2">229E</strain>
    </source>
</reference>
<evidence type="ECO:0000313" key="2">
    <source>
        <dbReference type="Proteomes" id="UP000016842"/>
    </source>
</evidence>
<comment type="caution">
    <text evidence="1">The sequence shown here is derived from an EMBL/GenBank/DDBJ whole genome shotgun (WGS) entry which is preliminary data.</text>
</comment>
<name>U4VIE4_9HYPH</name>